<sequence>MRKASQSQNLKVNDAEMQQILLNQNLKKIRLKRYEECSTNITHSQQKYSIKKLEEHFNSQIQRK</sequence>
<dbReference type="RefSeq" id="XP_001016683.1">
    <property type="nucleotide sequence ID" value="XM_001016683.3"/>
</dbReference>
<name>I7LV10_TETTS</name>
<keyword evidence="2" id="KW-1185">Reference proteome</keyword>
<dbReference type="GeneID" id="7841595"/>
<dbReference type="AlphaFoldDB" id="I7LV10"/>
<dbReference type="Proteomes" id="UP000009168">
    <property type="component" value="Unassembled WGS sequence"/>
</dbReference>
<dbReference type="KEGG" id="tet:TTHERM_00191060"/>
<dbReference type="InParanoid" id="I7LV10"/>
<evidence type="ECO:0000313" key="1">
    <source>
        <dbReference type="EMBL" id="EAR96438.1"/>
    </source>
</evidence>
<organism evidence="1 2">
    <name type="scientific">Tetrahymena thermophila (strain SB210)</name>
    <dbReference type="NCBI Taxonomy" id="312017"/>
    <lineage>
        <taxon>Eukaryota</taxon>
        <taxon>Sar</taxon>
        <taxon>Alveolata</taxon>
        <taxon>Ciliophora</taxon>
        <taxon>Intramacronucleata</taxon>
        <taxon>Oligohymenophorea</taxon>
        <taxon>Hymenostomatida</taxon>
        <taxon>Tetrahymenina</taxon>
        <taxon>Tetrahymenidae</taxon>
        <taxon>Tetrahymena</taxon>
    </lineage>
</organism>
<gene>
    <name evidence="1" type="ORF">TTHERM_00191060</name>
</gene>
<dbReference type="HOGENOM" id="CLU_2872612_0_0_1"/>
<accession>I7LV10</accession>
<protein>
    <submittedName>
        <fullName evidence="1">Uncharacterized protein</fullName>
    </submittedName>
</protein>
<evidence type="ECO:0000313" key="2">
    <source>
        <dbReference type="Proteomes" id="UP000009168"/>
    </source>
</evidence>
<reference evidence="2" key="1">
    <citation type="journal article" date="2006" name="PLoS Biol.">
        <title>Macronuclear genome sequence of the ciliate Tetrahymena thermophila, a model eukaryote.</title>
        <authorList>
            <person name="Eisen J.A."/>
            <person name="Coyne R.S."/>
            <person name="Wu M."/>
            <person name="Wu D."/>
            <person name="Thiagarajan M."/>
            <person name="Wortman J.R."/>
            <person name="Badger J.H."/>
            <person name="Ren Q."/>
            <person name="Amedeo P."/>
            <person name="Jones K.M."/>
            <person name="Tallon L.J."/>
            <person name="Delcher A.L."/>
            <person name="Salzberg S.L."/>
            <person name="Silva J.C."/>
            <person name="Haas B.J."/>
            <person name="Majoros W.H."/>
            <person name="Farzad M."/>
            <person name="Carlton J.M."/>
            <person name="Smith R.K. Jr."/>
            <person name="Garg J."/>
            <person name="Pearlman R.E."/>
            <person name="Karrer K.M."/>
            <person name="Sun L."/>
            <person name="Manning G."/>
            <person name="Elde N.C."/>
            <person name="Turkewitz A.P."/>
            <person name="Asai D.J."/>
            <person name="Wilkes D.E."/>
            <person name="Wang Y."/>
            <person name="Cai H."/>
            <person name="Collins K."/>
            <person name="Stewart B.A."/>
            <person name="Lee S.R."/>
            <person name="Wilamowska K."/>
            <person name="Weinberg Z."/>
            <person name="Ruzzo W.L."/>
            <person name="Wloga D."/>
            <person name="Gaertig J."/>
            <person name="Frankel J."/>
            <person name="Tsao C.-C."/>
            <person name="Gorovsky M.A."/>
            <person name="Keeling P.J."/>
            <person name="Waller R.F."/>
            <person name="Patron N.J."/>
            <person name="Cherry J.M."/>
            <person name="Stover N.A."/>
            <person name="Krieger C.J."/>
            <person name="del Toro C."/>
            <person name="Ryder H.F."/>
            <person name="Williamson S.C."/>
            <person name="Barbeau R.A."/>
            <person name="Hamilton E.P."/>
            <person name="Orias E."/>
        </authorList>
    </citation>
    <scope>NUCLEOTIDE SEQUENCE [LARGE SCALE GENOMIC DNA]</scope>
    <source>
        <strain evidence="2">SB210</strain>
    </source>
</reference>
<dbReference type="EMBL" id="GG662693">
    <property type="protein sequence ID" value="EAR96438.1"/>
    <property type="molecule type" value="Genomic_DNA"/>
</dbReference>
<proteinExistence type="predicted"/>